<dbReference type="Proteomes" id="UP000521943">
    <property type="component" value="Unassembled WGS sequence"/>
</dbReference>
<dbReference type="OrthoDB" id="3268409at2759"/>
<evidence type="ECO:0000313" key="2">
    <source>
        <dbReference type="EMBL" id="KAF6748810.1"/>
    </source>
</evidence>
<proteinExistence type="predicted"/>
<evidence type="ECO:0000256" key="1">
    <source>
        <dbReference type="SAM" id="MobiDB-lite"/>
    </source>
</evidence>
<sequence>MDSHPEAITLWENPATSFAYSRGEPKSGFSKLERYEQVTEVLKDDTGRRVKCQVSYDTCTWIYNLKILRKQREEDRSKREAFNAGAGHHGTWNLNAQVCQKTVAFFCALMETGCGFPRCEPTVRTGEEKRRHDAWTAQINAARRGHIPKETCDGRLILCKGRDNKPYIRCEHYSSTHNRDHRFDWSPSEDIYDLKYLEALFDNNRDALKDIEEDLELFHNLGPLAPCSYTMNNSSVRVHCPSPHRGSDGLLVKAEMANIGCAVKFRVYRPAEREREKCPRVLVISMGEHTHGIPALTKTPPHVANEMRELLNLISDDLADLTPRRLIRHPVTLAYLKQKFPKSDVPLLSDIHPSLANRDHLRIYIDPARERKFPFGTGFAGLQHIKSLQDSSHTTAPYIRTLDTMINFSEILPGSEEGDIGSHEICLLMTPESSRQLLKTRFIATDISFKRVAGRYLEFALGVMDTECQMSRVLARAFVTSESAAMHALLFRRIAETVKLDTGEDLKWRHLHARTPDELIGICMISVDQHRGQAKGIGAYLQEVARNLPRTEDLHEPRREIQDLSEYDHLRRIMRLCTIHLARNIQKTGAPDNIKKKMKSLICVSHDSWDETIAEIRQGGTAANNWINDKISSGFAFPAMCWEKSFIPKAVWDYGHRTTNVVESSHADVNREGISLSLVGAYATGYRFDVLKEKTAEALVQHGVKHGYSEQSAVQIEKRKIKRKAEAVHSQHEREDIAISQHNKRIRTEMETLARSNERLQEAIIRAPPASALGTMVQTPMVERANNSVRKSQARLSSLEESSRALVGTGSRRIKATMPPTQ</sequence>
<comment type="caution">
    <text evidence="2">The sequence shown here is derived from an EMBL/GenBank/DDBJ whole genome shotgun (WGS) entry which is preliminary data.</text>
</comment>
<accession>A0A8H6HLV3</accession>
<keyword evidence="3" id="KW-1185">Reference proteome</keyword>
<organism evidence="2 3">
    <name type="scientific">Ephemerocybe angulata</name>
    <dbReference type="NCBI Taxonomy" id="980116"/>
    <lineage>
        <taxon>Eukaryota</taxon>
        <taxon>Fungi</taxon>
        <taxon>Dikarya</taxon>
        <taxon>Basidiomycota</taxon>
        <taxon>Agaricomycotina</taxon>
        <taxon>Agaricomycetes</taxon>
        <taxon>Agaricomycetidae</taxon>
        <taxon>Agaricales</taxon>
        <taxon>Agaricineae</taxon>
        <taxon>Psathyrellaceae</taxon>
        <taxon>Ephemerocybe</taxon>
    </lineage>
</organism>
<feature type="region of interest" description="Disordered" evidence="1">
    <location>
        <begin position="786"/>
        <end position="822"/>
    </location>
</feature>
<protein>
    <submittedName>
        <fullName evidence="2">Uncharacterized protein</fullName>
    </submittedName>
</protein>
<dbReference type="AlphaFoldDB" id="A0A8H6HLV3"/>
<dbReference type="EMBL" id="JACGCI010000068">
    <property type="protein sequence ID" value="KAF6748810.1"/>
    <property type="molecule type" value="Genomic_DNA"/>
</dbReference>
<feature type="compositionally biased region" description="Low complexity" evidence="1">
    <location>
        <begin position="794"/>
        <end position="806"/>
    </location>
</feature>
<gene>
    <name evidence="2" type="ORF">DFP72DRAFT_819855</name>
</gene>
<name>A0A8H6HLV3_9AGAR</name>
<reference evidence="2 3" key="1">
    <citation type="submission" date="2020-07" db="EMBL/GenBank/DDBJ databases">
        <title>Comparative genomics of pyrophilous fungi reveals a link between fire events and developmental genes.</title>
        <authorList>
            <consortium name="DOE Joint Genome Institute"/>
            <person name="Steindorff A.S."/>
            <person name="Carver A."/>
            <person name="Calhoun S."/>
            <person name="Stillman K."/>
            <person name="Liu H."/>
            <person name="Lipzen A."/>
            <person name="Pangilinan J."/>
            <person name="Labutti K."/>
            <person name="Bruns T.D."/>
            <person name="Grigoriev I.V."/>
        </authorList>
    </citation>
    <scope>NUCLEOTIDE SEQUENCE [LARGE SCALE GENOMIC DNA]</scope>
    <source>
        <strain evidence="2 3">CBS 144469</strain>
    </source>
</reference>
<evidence type="ECO:0000313" key="3">
    <source>
        <dbReference type="Proteomes" id="UP000521943"/>
    </source>
</evidence>